<comment type="subunit">
    <text evidence="2">Homodimer.</text>
</comment>
<evidence type="ECO:0000256" key="6">
    <source>
        <dbReference type="ARBA" id="ARBA00022777"/>
    </source>
</evidence>
<evidence type="ECO:0000256" key="7">
    <source>
        <dbReference type="ARBA" id="ARBA00022840"/>
    </source>
</evidence>
<dbReference type="PANTHER" id="PTHR34273">
    <property type="entry name" value="METHYLTHIORIBOSE KINASE"/>
    <property type="match status" value="1"/>
</dbReference>
<dbReference type="EC" id="2.7.1.100" evidence="3"/>
<evidence type="ECO:0000256" key="5">
    <source>
        <dbReference type="ARBA" id="ARBA00022741"/>
    </source>
</evidence>
<name>A0A023DAC4_ACIMT</name>
<dbReference type="Gene3D" id="3.90.1200.10">
    <property type="match status" value="1"/>
</dbReference>
<evidence type="ECO:0000256" key="4">
    <source>
        <dbReference type="ARBA" id="ARBA00022679"/>
    </source>
</evidence>
<dbReference type="Proteomes" id="UP000019760">
    <property type="component" value="Unassembled WGS sequence"/>
</dbReference>
<gene>
    <name evidence="9" type="ORF">Amme_212_043</name>
</gene>
<evidence type="ECO:0000259" key="8">
    <source>
        <dbReference type="Pfam" id="PF01636"/>
    </source>
</evidence>
<reference evidence="9 10" key="2">
    <citation type="journal article" date="2014" name="FEMS Microbiol. Lett.">
        <title>Draft genomic DNA sequence of the facultatively methylotrophic bacterium Acidomonas methanolica type strain MB58.</title>
        <authorList>
            <person name="Higashiura N."/>
            <person name="Hadano H."/>
            <person name="Hirakawa H."/>
            <person name="Matsutani M."/>
            <person name="Takabe S."/>
            <person name="Matsushita K."/>
            <person name="Azuma Y."/>
        </authorList>
    </citation>
    <scope>NUCLEOTIDE SEQUENCE [LARGE SCALE GENOMIC DNA]</scope>
    <source>
        <strain evidence="9 10">MB58</strain>
    </source>
</reference>
<keyword evidence="7" id="KW-0067">ATP-binding</keyword>
<dbReference type="GO" id="GO:0009086">
    <property type="term" value="P:methionine biosynthetic process"/>
    <property type="evidence" value="ECO:0007669"/>
    <property type="project" value="InterPro"/>
</dbReference>
<dbReference type="GO" id="GO:0005524">
    <property type="term" value="F:ATP binding"/>
    <property type="evidence" value="ECO:0007669"/>
    <property type="project" value="UniProtKB-KW"/>
</dbReference>
<keyword evidence="5" id="KW-0547">Nucleotide-binding</keyword>
<accession>A0A023DAC4</accession>
<keyword evidence="6 9" id="KW-0418">Kinase</keyword>
<dbReference type="InterPro" id="IPR002575">
    <property type="entry name" value="Aminoglycoside_PTrfase"/>
</dbReference>
<dbReference type="PANTHER" id="PTHR34273:SF2">
    <property type="entry name" value="METHYLTHIORIBOSE KINASE"/>
    <property type="match status" value="1"/>
</dbReference>
<dbReference type="EMBL" id="BAND01000196">
    <property type="protein sequence ID" value="GAJ30660.1"/>
    <property type="molecule type" value="Genomic_DNA"/>
</dbReference>
<reference evidence="10" key="1">
    <citation type="journal article" date="2014" name="FEMS Microbiol. Lett.">
        <title>Draft Genomic DNA Sequence of the Facultatively Methylotrophic Bacterium Acidomonas methanolica type strain MB58.</title>
        <authorList>
            <person name="Higashiura N."/>
            <person name="Hadano H."/>
            <person name="Hirakawa H."/>
            <person name="Matsutani M."/>
            <person name="Takabe S."/>
            <person name="Matsushita K."/>
            <person name="Azuma Y."/>
        </authorList>
    </citation>
    <scope>NUCLEOTIDE SEQUENCE [LARGE SCALE GENOMIC DNA]</scope>
    <source>
        <strain evidence="10">MB58</strain>
    </source>
</reference>
<protein>
    <recommendedName>
        <fullName evidence="3">S-methyl-5-thioribose kinase</fullName>
        <ecNumber evidence="3">2.7.1.100</ecNumber>
    </recommendedName>
</protein>
<feature type="domain" description="Aminoglycoside phosphotransferase" evidence="8">
    <location>
        <begin position="35"/>
        <end position="267"/>
    </location>
</feature>
<dbReference type="GO" id="GO:0046522">
    <property type="term" value="F:S-methyl-5-thioribose kinase activity"/>
    <property type="evidence" value="ECO:0007669"/>
    <property type="project" value="UniProtKB-EC"/>
</dbReference>
<evidence type="ECO:0000256" key="2">
    <source>
        <dbReference type="ARBA" id="ARBA00011738"/>
    </source>
</evidence>
<dbReference type="SUPFAM" id="SSF56112">
    <property type="entry name" value="Protein kinase-like (PK-like)"/>
    <property type="match status" value="1"/>
</dbReference>
<sequence length="395" mass="43702">MTSYRPLDAEALRACLGARNTLAARLGGAPADWVLREVSDGNLNTVFLVEGPTGALCCKQSLPHVRVDPDWKMPLDRTDFEARYMRAVSPFVGHLMPEFHAFDAELHLLVMEGLTHHRVLRTALADGTAAAGFSARIGEYVGRTAFHTSWRGRPFEAVMKNVARFARNTTLTRITVDLVLTDPCVPDCPRNRPLSPDLDETVAALQSDSTLRDAVSRLQERFLCCPQALLHGDLHTGSVMVHGDDVRVIDGEFALMGPIGFDCGLYLGNLLLHACARPERREWMQDEIALFWRSLEHLYRDLWDENPQAGDVGALLSPESRRSAQAATLRAIRRDSAGFAGLELIRRTIGYAQVADYALTPDRVAEAEARRRALALGRTLILGATMDEAVEACFQ</sequence>
<dbReference type="InterPro" id="IPR011009">
    <property type="entry name" value="Kinase-like_dom_sf"/>
</dbReference>
<dbReference type="Gene3D" id="3.30.200.20">
    <property type="entry name" value="Phosphorylase Kinase, domain 1"/>
    <property type="match status" value="1"/>
</dbReference>
<dbReference type="InterPro" id="IPR009212">
    <property type="entry name" value="Methylthioribose_kinase"/>
</dbReference>
<evidence type="ECO:0000256" key="1">
    <source>
        <dbReference type="ARBA" id="ARBA00010165"/>
    </source>
</evidence>
<keyword evidence="4" id="KW-0808">Transferase</keyword>
<proteinExistence type="inferred from homology"/>
<dbReference type="AlphaFoldDB" id="A0A023DAC4"/>
<dbReference type="PIRSF" id="PIRSF031134">
    <property type="entry name" value="MTRK"/>
    <property type="match status" value="1"/>
</dbReference>
<dbReference type="RefSeq" id="WP_042062066.1">
    <property type="nucleotide sequence ID" value="NZ_BAND01000196.1"/>
</dbReference>
<organism evidence="9 10">
    <name type="scientific">Acidomonas methanolica NBRC 104435</name>
    <dbReference type="NCBI Taxonomy" id="1231351"/>
    <lineage>
        <taxon>Bacteria</taxon>
        <taxon>Pseudomonadati</taxon>
        <taxon>Pseudomonadota</taxon>
        <taxon>Alphaproteobacteria</taxon>
        <taxon>Acetobacterales</taxon>
        <taxon>Acetobacteraceae</taxon>
        <taxon>Acidomonas</taxon>
    </lineage>
</organism>
<evidence type="ECO:0000313" key="9">
    <source>
        <dbReference type="EMBL" id="GAJ30660.1"/>
    </source>
</evidence>
<evidence type="ECO:0000313" key="10">
    <source>
        <dbReference type="Proteomes" id="UP000019760"/>
    </source>
</evidence>
<comment type="caution">
    <text evidence="9">The sequence shown here is derived from an EMBL/GenBank/DDBJ whole genome shotgun (WGS) entry which is preliminary data.</text>
</comment>
<evidence type="ECO:0000256" key="3">
    <source>
        <dbReference type="ARBA" id="ARBA00012128"/>
    </source>
</evidence>
<dbReference type="Pfam" id="PF01636">
    <property type="entry name" value="APH"/>
    <property type="match status" value="1"/>
</dbReference>
<dbReference type="NCBIfam" id="TIGR01767">
    <property type="entry name" value="MTRK"/>
    <property type="match status" value="1"/>
</dbReference>
<keyword evidence="10" id="KW-1185">Reference proteome</keyword>
<dbReference type="OrthoDB" id="9777791at2"/>
<comment type="similarity">
    <text evidence="1">Belongs to the methylthioribose kinase family.</text>
</comment>